<dbReference type="Proteomes" id="UP000243498">
    <property type="component" value="Unassembled WGS sequence"/>
</dbReference>
<protein>
    <submittedName>
        <fullName evidence="3">Uncharacterized protein</fullName>
    </submittedName>
</protein>
<gene>
    <name evidence="3" type="ORF">NOR_01360</name>
</gene>
<dbReference type="OMA" id="GEDAFIP"/>
<feature type="region of interest" description="Disordered" evidence="1">
    <location>
        <begin position="74"/>
        <end position="103"/>
    </location>
</feature>
<keyword evidence="4" id="KW-1185">Reference proteome</keyword>
<proteinExistence type="predicted"/>
<organism evidence="3 4">
    <name type="scientific">Metarhizium rileyi (strain RCEF 4871)</name>
    <name type="common">Nomuraea rileyi</name>
    <dbReference type="NCBI Taxonomy" id="1649241"/>
    <lineage>
        <taxon>Eukaryota</taxon>
        <taxon>Fungi</taxon>
        <taxon>Dikarya</taxon>
        <taxon>Ascomycota</taxon>
        <taxon>Pezizomycotina</taxon>
        <taxon>Sordariomycetes</taxon>
        <taxon>Hypocreomycetidae</taxon>
        <taxon>Hypocreales</taxon>
        <taxon>Clavicipitaceae</taxon>
        <taxon>Metarhizium</taxon>
    </lineage>
</organism>
<dbReference type="OrthoDB" id="4120617at2759"/>
<dbReference type="EMBL" id="AZHC01000003">
    <property type="protein sequence ID" value="OAA49437.1"/>
    <property type="molecule type" value="Genomic_DNA"/>
</dbReference>
<feature type="compositionally biased region" description="Basic and acidic residues" evidence="1">
    <location>
        <begin position="74"/>
        <end position="84"/>
    </location>
</feature>
<comment type="caution">
    <text evidence="3">The sequence shown here is derived from an EMBL/GenBank/DDBJ whole genome shotgun (WGS) entry which is preliminary data.</text>
</comment>
<feature type="region of interest" description="Disordered" evidence="1">
    <location>
        <begin position="174"/>
        <end position="205"/>
    </location>
</feature>
<evidence type="ECO:0000313" key="4">
    <source>
        <dbReference type="Proteomes" id="UP000243498"/>
    </source>
</evidence>
<keyword evidence="2" id="KW-0812">Transmembrane</keyword>
<keyword evidence="2" id="KW-0472">Membrane</keyword>
<evidence type="ECO:0000256" key="1">
    <source>
        <dbReference type="SAM" id="MobiDB-lite"/>
    </source>
</evidence>
<dbReference type="AlphaFoldDB" id="A0A167ITP6"/>
<name>A0A167ITP6_METRR</name>
<feature type="transmembrane region" description="Helical" evidence="2">
    <location>
        <begin position="20"/>
        <end position="41"/>
    </location>
</feature>
<reference evidence="3 4" key="1">
    <citation type="journal article" date="2016" name="Genome Biol. Evol.">
        <title>Divergent and convergent evolution of fungal pathogenicity.</title>
        <authorList>
            <person name="Shang Y."/>
            <person name="Xiao G."/>
            <person name="Zheng P."/>
            <person name="Cen K."/>
            <person name="Zhan S."/>
            <person name="Wang C."/>
        </authorList>
    </citation>
    <scope>NUCLEOTIDE SEQUENCE [LARGE SCALE GENOMIC DNA]</scope>
    <source>
        <strain evidence="3 4">RCEF 4871</strain>
    </source>
</reference>
<accession>A0A167ITP6</accession>
<feature type="compositionally biased region" description="Polar residues" evidence="1">
    <location>
        <begin position="85"/>
        <end position="103"/>
    </location>
</feature>
<keyword evidence="2" id="KW-1133">Transmembrane helix</keyword>
<sequence length="276" mass="30628">MHNRTGGLGTEVGIATQNIIIILATTIPCVILIALATIVCYRTRRRKARLFNRGITPIDDEEIESWKVDRKASEKPFVLDESQKDQTSPNSHRTHRPSTSNGSIKKTTSVIVYHQNSSQQFSRMSEDRPVLWPSSCKGSLELPQAPVLARAPNSRPGLTDDTVQGEDAFISCPKRQPSRLAKAPPSISPRHGRSKSTRATVSHRETCYRQSLNRQLLSRRSADTLLRPSPSFYFGADDGYSSRSARLQLSVEEDIFLGGLSPRPVIHKSEIGRAIG</sequence>
<evidence type="ECO:0000256" key="2">
    <source>
        <dbReference type="SAM" id="Phobius"/>
    </source>
</evidence>
<evidence type="ECO:0000313" key="3">
    <source>
        <dbReference type="EMBL" id="OAA49437.1"/>
    </source>
</evidence>
<dbReference type="STRING" id="1081105.A0A167ITP6"/>